<reference evidence="3" key="1">
    <citation type="submission" date="2016-02" db="EMBL/GenBank/DDBJ databases">
        <title>Draft genome sequence of Microdochium bolleyi, a fungal endophyte of beachgrass.</title>
        <authorList>
            <consortium name="DOE Joint Genome Institute"/>
            <person name="David A.S."/>
            <person name="May G."/>
            <person name="Haridas S."/>
            <person name="Lim J."/>
            <person name="Wang M."/>
            <person name="Labutti K."/>
            <person name="Lipzen A."/>
            <person name="Barry K."/>
            <person name="Grigoriev I.V."/>
        </authorList>
    </citation>
    <scope>NUCLEOTIDE SEQUENCE [LARGE SCALE GENOMIC DNA]</scope>
    <source>
        <strain evidence="3">J235TASD1</strain>
    </source>
</reference>
<protein>
    <recommendedName>
        <fullName evidence="4">Tim17/Tim22/Tim23/Pmp24 family-domain-containing protein</fullName>
    </recommendedName>
</protein>
<keyword evidence="1" id="KW-1133">Transmembrane helix</keyword>
<evidence type="ECO:0008006" key="4">
    <source>
        <dbReference type="Google" id="ProtNLM"/>
    </source>
</evidence>
<dbReference type="STRING" id="196109.A0A136JGB9"/>
<accession>A0A136JGB9</accession>
<evidence type="ECO:0000256" key="1">
    <source>
        <dbReference type="SAM" id="Phobius"/>
    </source>
</evidence>
<feature type="transmembrane region" description="Helical" evidence="1">
    <location>
        <begin position="42"/>
        <end position="62"/>
    </location>
</feature>
<dbReference type="Proteomes" id="UP000070501">
    <property type="component" value="Unassembled WGS sequence"/>
</dbReference>
<dbReference type="PANTHER" id="PTHR37852">
    <property type="entry name" value="YALI0B21208P"/>
    <property type="match status" value="1"/>
</dbReference>
<name>A0A136JGB9_9PEZI</name>
<dbReference type="AlphaFoldDB" id="A0A136JGB9"/>
<sequence length="212" mass="23389">MSSAMEPNTDTPSDPVVRPSIITNRAEYDKLWHESRLSLPPFVRIPLATLTAFGIGMSLGLAHGSTMAGLRFRAEHAHRLPTNTAGWYLYHKSKNYHLAFGGLKEGFKVGGKLAVLSTAMFCVENLFDVYRGTKDMFNTVMASVAIANGFSLWNRFSAPETARTVKKGLKFGFVFGGVQDAVSLLKGRPVGYIEFIRRQLGKRAVVEEKSLS</sequence>
<evidence type="ECO:0000313" key="3">
    <source>
        <dbReference type="Proteomes" id="UP000070501"/>
    </source>
</evidence>
<keyword evidence="1" id="KW-0472">Membrane</keyword>
<dbReference type="OrthoDB" id="5584028at2759"/>
<evidence type="ECO:0000313" key="2">
    <source>
        <dbReference type="EMBL" id="KXJ96189.1"/>
    </source>
</evidence>
<keyword evidence="1" id="KW-0812">Transmembrane</keyword>
<dbReference type="EMBL" id="KQ964246">
    <property type="protein sequence ID" value="KXJ96189.1"/>
    <property type="molecule type" value="Genomic_DNA"/>
</dbReference>
<dbReference type="PANTHER" id="PTHR37852:SF1">
    <property type="entry name" value="HIG1 DOMAIN-CONTAINING PROTEIN"/>
    <property type="match status" value="1"/>
</dbReference>
<organism evidence="2 3">
    <name type="scientific">Microdochium bolleyi</name>
    <dbReference type="NCBI Taxonomy" id="196109"/>
    <lineage>
        <taxon>Eukaryota</taxon>
        <taxon>Fungi</taxon>
        <taxon>Dikarya</taxon>
        <taxon>Ascomycota</taxon>
        <taxon>Pezizomycotina</taxon>
        <taxon>Sordariomycetes</taxon>
        <taxon>Xylariomycetidae</taxon>
        <taxon>Xylariales</taxon>
        <taxon>Microdochiaceae</taxon>
        <taxon>Microdochium</taxon>
    </lineage>
</organism>
<proteinExistence type="predicted"/>
<keyword evidence="3" id="KW-1185">Reference proteome</keyword>
<dbReference type="InParanoid" id="A0A136JGB9"/>
<gene>
    <name evidence="2" type="ORF">Micbo1qcDRAFT_172457</name>
</gene>